<dbReference type="GO" id="GO:0051082">
    <property type="term" value="F:unfolded protein binding"/>
    <property type="evidence" value="ECO:0007669"/>
    <property type="project" value="UniProtKB-UniRule"/>
</dbReference>
<dbReference type="NCBIfam" id="NF008035">
    <property type="entry name" value="PRK10767.1"/>
    <property type="match status" value="1"/>
</dbReference>
<dbReference type="InterPro" id="IPR002939">
    <property type="entry name" value="DnaJ_C"/>
</dbReference>
<dbReference type="AlphaFoldDB" id="A0A378MSY5"/>
<evidence type="ECO:0000256" key="6">
    <source>
        <dbReference type="ARBA" id="ARBA00022737"/>
    </source>
</evidence>
<dbReference type="PANTHER" id="PTHR43096">
    <property type="entry name" value="DNAJ HOMOLOG 1, MITOCHONDRIAL-RELATED"/>
    <property type="match status" value="1"/>
</dbReference>
<dbReference type="PROSITE" id="PS51188">
    <property type="entry name" value="ZF_CR"/>
    <property type="match status" value="1"/>
</dbReference>
<gene>
    <name evidence="14 18" type="primary">dnaJ</name>
    <name evidence="18" type="ORF">NCTC10638_00362</name>
</gene>
<dbReference type="PRINTS" id="PR00625">
    <property type="entry name" value="JDOMAIN"/>
</dbReference>
<dbReference type="InterPro" id="IPR008971">
    <property type="entry name" value="HSP40/DnaJ_pept-bd"/>
</dbReference>
<evidence type="ECO:0000256" key="13">
    <source>
        <dbReference type="ARBA" id="ARBA00067609"/>
    </source>
</evidence>
<dbReference type="PANTHER" id="PTHR43096:SF48">
    <property type="entry name" value="CHAPERONE PROTEIN DNAJ"/>
    <property type="match status" value="1"/>
</dbReference>
<dbReference type="Pfam" id="PF01556">
    <property type="entry name" value="DnaJ_C"/>
    <property type="match status" value="1"/>
</dbReference>
<dbReference type="FunFam" id="2.60.260.20:FF:000004">
    <property type="entry name" value="Molecular chaperone DnaJ"/>
    <property type="match status" value="1"/>
</dbReference>
<feature type="domain" description="CR-type" evidence="17">
    <location>
        <begin position="194"/>
        <end position="272"/>
    </location>
</feature>
<feature type="binding site" evidence="14">
    <location>
        <position position="246"/>
    </location>
    <ligand>
        <name>Zn(2+)</name>
        <dbReference type="ChEBI" id="CHEBI:29105"/>
        <label>2</label>
    </ligand>
</feature>
<evidence type="ECO:0000259" key="16">
    <source>
        <dbReference type="PROSITE" id="PS50076"/>
    </source>
</evidence>
<dbReference type="GO" id="GO:0009408">
    <property type="term" value="P:response to heat"/>
    <property type="evidence" value="ECO:0007669"/>
    <property type="project" value="InterPro"/>
</dbReference>
<feature type="binding site" evidence="14">
    <location>
        <position position="249"/>
    </location>
    <ligand>
        <name>Zn(2+)</name>
        <dbReference type="ChEBI" id="CHEBI:29105"/>
        <label>2</label>
    </ligand>
</feature>
<dbReference type="GO" id="GO:0005737">
    <property type="term" value="C:cytoplasm"/>
    <property type="evidence" value="ECO:0007669"/>
    <property type="project" value="UniProtKB-SubCell"/>
</dbReference>
<dbReference type="EMBL" id="UGPN01000002">
    <property type="protein sequence ID" value="STY59214.1"/>
    <property type="molecule type" value="Genomic_DNA"/>
</dbReference>
<feature type="repeat" description="CXXCXGXG motif" evidence="14">
    <location>
        <begin position="246"/>
        <end position="253"/>
    </location>
</feature>
<keyword evidence="5 14" id="KW-0479">Metal-binding</keyword>
<evidence type="ECO:0000256" key="9">
    <source>
        <dbReference type="ARBA" id="ARBA00023016"/>
    </source>
</evidence>
<dbReference type="Gene3D" id="1.10.287.110">
    <property type="entry name" value="DnaJ domain"/>
    <property type="match status" value="1"/>
</dbReference>
<dbReference type="GO" id="GO:0006260">
    <property type="term" value="P:DNA replication"/>
    <property type="evidence" value="ECO:0007669"/>
    <property type="project" value="UniProtKB-KW"/>
</dbReference>
<feature type="repeat" description="CXXCXGXG motif" evidence="14">
    <location>
        <begin position="260"/>
        <end position="267"/>
    </location>
</feature>
<evidence type="ECO:0000256" key="7">
    <source>
        <dbReference type="ARBA" id="ARBA00022771"/>
    </source>
</evidence>
<evidence type="ECO:0000256" key="2">
    <source>
        <dbReference type="ARBA" id="ARBA00011738"/>
    </source>
</evidence>
<comment type="similarity">
    <text evidence="12 14">Belongs to the DnaJ family.</text>
</comment>
<dbReference type="CDD" id="cd10747">
    <property type="entry name" value="DnaJ_C"/>
    <property type="match status" value="1"/>
</dbReference>
<evidence type="ECO:0000313" key="19">
    <source>
        <dbReference type="Proteomes" id="UP000254802"/>
    </source>
</evidence>
<keyword evidence="8 14" id="KW-0862">Zinc</keyword>
<dbReference type="GO" id="GO:0005524">
    <property type="term" value="F:ATP binding"/>
    <property type="evidence" value="ECO:0007669"/>
    <property type="project" value="InterPro"/>
</dbReference>
<evidence type="ECO:0000256" key="4">
    <source>
        <dbReference type="ARBA" id="ARBA00022705"/>
    </source>
</evidence>
<dbReference type="InterPro" id="IPR001305">
    <property type="entry name" value="HSP_DnaJ_Cys-rich_dom"/>
</dbReference>
<dbReference type="FunFam" id="1.10.287.110:FF:000034">
    <property type="entry name" value="Chaperone protein DnaJ"/>
    <property type="match status" value="1"/>
</dbReference>
<name>A0A378MSY5_MANHA</name>
<dbReference type="Pfam" id="PF00684">
    <property type="entry name" value="DnaJ_CXXCXGXG"/>
    <property type="match status" value="1"/>
</dbReference>
<dbReference type="GO" id="GO:0031072">
    <property type="term" value="F:heat shock protein binding"/>
    <property type="evidence" value="ECO:0007669"/>
    <property type="project" value="InterPro"/>
</dbReference>
<dbReference type="InterPro" id="IPR036410">
    <property type="entry name" value="HSP_DnaJ_Cys-rich_dom_sf"/>
</dbReference>
<dbReference type="Gene3D" id="2.60.260.20">
    <property type="entry name" value="Urease metallochaperone UreE, N-terminal domain"/>
    <property type="match status" value="2"/>
</dbReference>
<feature type="binding site" evidence="14">
    <location>
        <position position="224"/>
    </location>
    <ligand>
        <name>Zn(2+)</name>
        <dbReference type="ChEBI" id="CHEBI:29105"/>
        <label>2</label>
    </ligand>
</feature>
<dbReference type="SMART" id="SM00271">
    <property type="entry name" value="DnaJ"/>
    <property type="match status" value="1"/>
</dbReference>
<dbReference type="PROSITE" id="PS50076">
    <property type="entry name" value="DNAJ_2"/>
    <property type="match status" value="1"/>
</dbReference>
<feature type="domain" description="J" evidence="16">
    <location>
        <begin position="63"/>
        <end position="128"/>
    </location>
</feature>
<dbReference type="GO" id="GO:0042026">
    <property type="term" value="P:protein refolding"/>
    <property type="evidence" value="ECO:0007669"/>
    <property type="project" value="TreeGrafter"/>
</dbReference>
<dbReference type="HAMAP" id="MF_01152">
    <property type="entry name" value="DnaJ"/>
    <property type="match status" value="1"/>
</dbReference>
<keyword evidence="3 14" id="KW-0963">Cytoplasm</keyword>
<dbReference type="InterPro" id="IPR018253">
    <property type="entry name" value="DnaJ_domain_CS"/>
</dbReference>
<feature type="binding site" evidence="14">
    <location>
        <position position="207"/>
    </location>
    <ligand>
        <name>Zn(2+)</name>
        <dbReference type="ChEBI" id="CHEBI:29105"/>
        <label>1</label>
    </ligand>
</feature>
<dbReference type="InterPro" id="IPR012724">
    <property type="entry name" value="DnaJ"/>
</dbReference>
<protein>
    <recommendedName>
        <fullName evidence="13 14">Chaperone protein DnaJ</fullName>
    </recommendedName>
</protein>
<comment type="subcellular location">
    <subcellularLocation>
        <location evidence="1 14">Cytoplasm</location>
    </subcellularLocation>
</comment>
<dbReference type="SUPFAM" id="SSF49493">
    <property type="entry name" value="HSP40/DnaJ peptide-binding domain"/>
    <property type="match status" value="2"/>
</dbReference>
<proteinExistence type="inferred from homology"/>
<evidence type="ECO:0000256" key="11">
    <source>
        <dbReference type="ARBA" id="ARBA00053423"/>
    </source>
</evidence>
<feature type="binding site" evidence="14">
    <location>
        <position position="227"/>
    </location>
    <ligand>
        <name>Zn(2+)</name>
        <dbReference type="ChEBI" id="CHEBI:29105"/>
        <label>2</label>
    </ligand>
</feature>
<evidence type="ECO:0000256" key="10">
    <source>
        <dbReference type="ARBA" id="ARBA00023186"/>
    </source>
</evidence>
<dbReference type="CDD" id="cd10719">
    <property type="entry name" value="DnaJ_zf"/>
    <property type="match status" value="1"/>
</dbReference>
<dbReference type="SUPFAM" id="SSF46565">
    <property type="entry name" value="Chaperone J-domain"/>
    <property type="match status" value="1"/>
</dbReference>
<sequence length="437" mass="47620">MGERPKNISFRNIFQREGELTILPLSLIFLLYEEKSAPLHKGRGQAVKNTEKFTNGTTMAKKDYYEVLGLSKGASEKDIKRAYKRLAAKHHPDKNQGSKESEEKFKEITEAYDVLTDSEKKAMYDQYGHAAFEQGGAGAGGFGGFGGGGFGGFEDIFSEMFGGGFGGGGRRQRVVRGDDLRYDIEITLEEAVKGCKKDIRIQTLAECDTCHGTGAEAGSKVETCSHCHGSGRVRRQQGFFVTEAVCPSCHGTGKRIEKPCRSCHGDGRVQKAKNLSVTIPAGVDTGNQLRLSREGAAGENGAPAGDLYVVIHVKEHDIFERDGSNLYCEVPISFTLAALGGEIEVPTLDGKLKLKIPAETQTGKLFRVRGKGVTSPRGGYAGDLICKVVVETPVNLTEEQKALLRQFEESLEGQGKHRPKHEGFFDGVKKFFDNLGK</sequence>
<dbReference type="GO" id="GO:0008270">
    <property type="term" value="F:zinc ion binding"/>
    <property type="evidence" value="ECO:0007669"/>
    <property type="project" value="UniProtKB-UniRule"/>
</dbReference>
<feature type="zinc finger region" description="CR-type" evidence="15">
    <location>
        <begin position="194"/>
        <end position="272"/>
    </location>
</feature>
<evidence type="ECO:0000256" key="15">
    <source>
        <dbReference type="PROSITE-ProRule" id="PRU00546"/>
    </source>
</evidence>
<evidence type="ECO:0000313" key="18">
    <source>
        <dbReference type="EMBL" id="STY59214.1"/>
    </source>
</evidence>
<keyword evidence="4 14" id="KW-0235">DNA replication</keyword>
<comment type="cofactor">
    <cofactor evidence="14">
        <name>Zn(2+)</name>
        <dbReference type="ChEBI" id="CHEBI:29105"/>
    </cofactor>
    <text evidence="14">Binds 2 Zn(2+) ions per monomer.</text>
</comment>
<reference evidence="18 19" key="1">
    <citation type="submission" date="2018-06" db="EMBL/GenBank/DDBJ databases">
        <authorList>
            <consortium name="Pathogen Informatics"/>
            <person name="Doyle S."/>
        </authorList>
    </citation>
    <scope>NUCLEOTIDE SEQUENCE [LARGE SCALE GENOMIC DNA]</scope>
    <source>
        <strain evidence="18 19">NCTC10638</strain>
    </source>
</reference>
<dbReference type="SUPFAM" id="SSF57938">
    <property type="entry name" value="DnaJ/Hsp40 cysteine-rich domain"/>
    <property type="match status" value="1"/>
</dbReference>
<evidence type="ECO:0000256" key="14">
    <source>
        <dbReference type="HAMAP-Rule" id="MF_01152"/>
    </source>
</evidence>
<evidence type="ECO:0000256" key="5">
    <source>
        <dbReference type="ARBA" id="ARBA00022723"/>
    </source>
</evidence>
<accession>A0A378MSY5</accession>
<keyword evidence="10 14" id="KW-0143">Chaperone</keyword>
<evidence type="ECO:0000256" key="3">
    <source>
        <dbReference type="ARBA" id="ARBA00022490"/>
    </source>
</evidence>
<keyword evidence="7 14" id="KW-0863">Zinc-finger</keyword>
<feature type="repeat" description="CXXCXGXG motif" evidence="14">
    <location>
        <begin position="224"/>
        <end position="231"/>
    </location>
</feature>
<organism evidence="18 19">
    <name type="scientific">Mannheimia haemolytica</name>
    <name type="common">Pasteurella haemolytica</name>
    <dbReference type="NCBI Taxonomy" id="75985"/>
    <lineage>
        <taxon>Bacteria</taxon>
        <taxon>Pseudomonadati</taxon>
        <taxon>Pseudomonadota</taxon>
        <taxon>Gammaproteobacteria</taxon>
        <taxon>Pasteurellales</taxon>
        <taxon>Pasteurellaceae</taxon>
        <taxon>Mannheimia</taxon>
    </lineage>
</organism>
<comment type="domain">
    <text evidence="14">The J domain is necessary and sufficient to stimulate DnaK ATPase activity. Zinc center 1 plays an important role in the autonomous, DnaK-independent chaperone activity of DnaJ. Zinc center 2 is essential for interaction with DnaK and for DnaJ activity.</text>
</comment>
<feature type="binding site" evidence="14">
    <location>
        <position position="260"/>
    </location>
    <ligand>
        <name>Zn(2+)</name>
        <dbReference type="ChEBI" id="CHEBI:29105"/>
        <label>1</label>
    </ligand>
</feature>
<keyword evidence="9 14" id="KW-0346">Stress response</keyword>
<dbReference type="Pfam" id="PF00226">
    <property type="entry name" value="DnaJ"/>
    <property type="match status" value="1"/>
</dbReference>
<dbReference type="Proteomes" id="UP000254802">
    <property type="component" value="Unassembled WGS sequence"/>
</dbReference>
<dbReference type="NCBIfam" id="TIGR02349">
    <property type="entry name" value="DnaJ_bact"/>
    <property type="match status" value="1"/>
</dbReference>
<keyword evidence="6 14" id="KW-0677">Repeat</keyword>
<dbReference type="InterPro" id="IPR001623">
    <property type="entry name" value="DnaJ_domain"/>
</dbReference>
<dbReference type="PROSITE" id="PS00636">
    <property type="entry name" value="DNAJ_1"/>
    <property type="match status" value="1"/>
</dbReference>
<feature type="binding site" evidence="14">
    <location>
        <position position="263"/>
    </location>
    <ligand>
        <name>Zn(2+)</name>
        <dbReference type="ChEBI" id="CHEBI:29105"/>
        <label>1</label>
    </ligand>
</feature>
<dbReference type="Gene3D" id="2.10.230.10">
    <property type="entry name" value="Heat shock protein DnaJ, cysteine-rich domain"/>
    <property type="match status" value="1"/>
</dbReference>
<comment type="function">
    <text evidence="11 14">Participates actively in the response to hyperosmotic and heat shock by preventing the aggregation of stress-denatured proteins and by disaggregating proteins, also in an autonomous, DnaK-independent fashion. Unfolded proteins bind initially to DnaJ; upon interaction with the DnaJ-bound protein, DnaK hydrolyzes its bound ATP, resulting in the formation of a stable complex. GrpE releases ADP from DnaK; ATP binding to DnaK triggers the release of the substrate protein, thus completing the reaction cycle. Several rounds of ATP-dependent interactions between DnaJ, DnaK and GrpE are required for fully efficient folding. Also involved, together with DnaK and GrpE, in the DNA replication of plasmids through activation of initiation proteins.</text>
</comment>
<feature type="binding site" evidence="14">
    <location>
        <position position="210"/>
    </location>
    <ligand>
        <name>Zn(2+)</name>
        <dbReference type="ChEBI" id="CHEBI:29105"/>
        <label>1</label>
    </ligand>
</feature>
<evidence type="ECO:0000256" key="8">
    <source>
        <dbReference type="ARBA" id="ARBA00022833"/>
    </source>
</evidence>
<feature type="repeat" description="CXXCXGXG motif" evidence="14">
    <location>
        <begin position="207"/>
        <end position="214"/>
    </location>
</feature>
<dbReference type="FunFam" id="2.10.230.10:FF:000002">
    <property type="entry name" value="Molecular chaperone DnaJ"/>
    <property type="match status" value="1"/>
</dbReference>
<dbReference type="CDD" id="cd06257">
    <property type="entry name" value="DnaJ"/>
    <property type="match status" value="1"/>
</dbReference>
<comment type="subunit">
    <text evidence="2 14">Homodimer.</text>
</comment>
<dbReference type="InterPro" id="IPR036869">
    <property type="entry name" value="J_dom_sf"/>
</dbReference>
<evidence type="ECO:0000256" key="12">
    <source>
        <dbReference type="ARBA" id="ARBA00061004"/>
    </source>
</evidence>
<evidence type="ECO:0000259" key="17">
    <source>
        <dbReference type="PROSITE" id="PS51188"/>
    </source>
</evidence>
<evidence type="ECO:0000256" key="1">
    <source>
        <dbReference type="ARBA" id="ARBA00004496"/>
    </source>
</evidence>